<keyword evidence="1" id="KW-0472">Membrane</keyword>
<evidence type="ECO:0000256" key="1">
    <source>
        <dbReference type="SAM" id="Phobius"/>
    </source>
</evidence>
<feature type="transmembrane region" description="Helical" evidence="1">
    <location>
        <begin position="28"/>
        <end position="49"/>
    </location>
</feature>
<dbReference type="RefSeq" id="XP_049148698.1">
    <property type="nucleotide sequence ID" value="XM_049291553.1"/>
</dbReference>
<evidence type="ECO:0000313" key="2">
    <source>
        <dbReference type="EMBL" id="UQC87087.1"/>
    </source>
</evidence>
<keyword evidence="3" id="KW-1185">Reference proteome</keyword>
<sequence>MQLLYLRTGIFTNLETAFSQPPPYYRRASIYALFFFNFLFASLIFAPLLKSQQIHPMLPSFHRQVAVSYEERRFRERHERTREPMTSYTNLLILVSKAKMKALISTSYSVSFSPRNFSNLGRPDQLPSILALFRHPAGFCFSLHRSPLTLNYHS</sequence>
<reference evidence="2" key="1">
    <citation type="journal article" date="2021" name="Mol. Plant Microbe Interact.">
        <title>Complete Genome Sequence of the Plant-Pathogenic Fungus Colletotrichum lupini.</title>
        <authorList>
            <person name="Baroncelli R."/>
            <person name="Pensec F."/>
            <person name="Da Lio D."/>
            <person name="Boufleur T."/>
            <person name="Vicente I."/>
            <person name="Sarrocco S."/>
            <person name="Picot A."/>
            <person name="Baraldi E."/>
            <person name="Sukno S."/>
            <person name="Thon M."/>
            <person name="Le Floch G."/>
        </authorList>
    </citation>
    <scope>NUCLEOTIDE SEQUENCE</scope>
    <source>
        <strain evidence="2">IMI 504893</strain>
    </source>
</reference>
<dbReference type="Proteomes" id="UP000830671">
    <property type="component" value="Chromosome 6"/>
</dbReference>
<dbReference type="AlphaFoldDB" id="A0A9Q8T0U8"/>
<protein>
    <recommendedName>
        <fullName evidence="4">Transmembrane protein</fullName>
    </recommendedName>
</protein>
<proteinExistence type="predicted"/>
<accession>A0A9Q8T0U8</accession>
<name>A0A9Q8T0U8_9PEZI</name>
<keyword evidence="1" id="KW-1133">Transmembrane helix</keyword>
<gene>
    <name evidence="2" type="ORF">CLUP02_12589</name>
</gene>
<dbReference type="GeneID" id="73346563"/>
<evidence type="ECO:0000313" key="3">
    <source>
        <dbReference type="Proteomes" id="UP000830671"/>
    </source>
</evidence>
<dbReference type="EMBL" id="CP019478">
    <property type="protein sequence ID" value="UQC87087.1"/>
    <property type="molecule type" value="Genomic_DNA"/>
</dbReference>
<keyword evidence="1" id="KW-0812">Transmembrane</keyword>
<organism evidence="2 3">
    <name type="scientific">Colletotrichum lupini</name>
    <dbReference type="NCBI Taxonomy" id="145971"/>
    <lineage>
        <taxon>Eukaryota</taxon>
        <taxon>Fungi</taxon>
        <taxon>Dikarya</taxon>
        <taxon>Ascomycota</taxon>
        <taxon>Pezizomycotina</taxon>
        <taxon>Sordariomycetes</taxon>
        <taxon>Hypocreomycetidae</taxon>
        <taxon>Glomerellales</taxon>
        <taxon>Glomerellaceae</taxon>
        <taxon>Colletotrichum</taxon>
        <taxon>Colletotrichum acutatum species complex</taxon>
    </lineage>
</organism>
<evidence type="ECO:0008006" key="4">
    <source>
        <dbReference type="Google" id="ProtNLM"/>
    </source>
</evidence>
<dbReference type="KEGG" id="clup:CLUP02_12589"/>